<evidence type="ECO:0000256" key="7">
    <source>
        <dbReference type="ARBA" id="ARBA00022490"/>
    </source>
</evidence>
<comment type="subcellular location">
    <subcellularLocation>
        <location evidence="2">Cytoplasm</location>
    </subcellularLocation>
</comment>
<keyword evidence="7" id="KW-0963">Cytoplasm</keyword>
<feature type="region of interest" description="Disordered" evidence="11">
    <location>
        <begin position="115"/>
        <end position="134"/>
    </location>
</feature>
<keyword evidence="14" id="KW-1185">Reference proteome</keyword>
<dbReference type="SUPFAM" id="SSF53271">
    <property type="entry name" value="PRTase-like"/>
    <property type="match status" value="1"/>
</dbReference>
<dbReference type="InterPro" id="IPR000836">
    <property type="entry name" value="PRTase_dom"/>
</dbReference>
<dbReference type="Proteomes" id="UP001189429">
    <property type="component" value="Unassembled WGS sequence"/>
</dbReference>
<accession>A0ABN9RGG5</accession>
<dbReference type="CDD" id="cd06223">
    <property type="entry name" value="PRTases_typeI"/>
    <property type="match status" value="1"/>
</dbReference>
<keyword evidence="9" id="KW-0808">Transferase</keyword>
<dbReference type="Pfam" id="PF00156">
    <property type="entry name" value="Pribosyltran"/>
    <property type="match status" value="1"/>
</dbReference>
<dbReference type="NCBIfam" id="NF002636">
    <property type="entry name" value="PRK02304.1-5"/>
    <property type="match status" value="1"/>
</dbReference>
<feature type="domain" description="Phosphoribosyltransferase" evidence="12">
    <location>
        <begin position="181"/>
        <end position="308"/>
    </location>
</feature>
<name>A0ABN9RGG5_9DINO</name>
<keyword evidence="8" id="KW-0328">Glycosyltransferase</keyword>
<dbReference type="PANTHER" id="PTHR11776">
    <property type="entry name" value="ADENINE PHOSPHORIBOSYLTRANSFERASE"/>
    <property type="match status" value="1"/>
</dbReference>
<dbReference type="InterPro" id="IPR050120">
    <property type="entry name" value="Adenine_PRTase"/>
</dbReference>
<evidence type="ECO:0000256" key="1">
    <source>
        <dbReference type="ARBA" id="ARBA00000868"/>
    </source>
</evidence>
<evidence type="ECO:0000256" key="9">
    <source>
        <dbReference type="ARBA" id="ARBA00022679"/>
    </source>
</evidence>
<reference evidence="13" key="1">
    <citation type="submission" date="2023-10" db="EMBL/GenBank/DDBJ databases">
        <authorList>
            <person name="Chen Y."/>
            <person name="Shah S."/>
            <person name="Dougan E. K."/>
            <person name="Thang M."/>
            <person name="Chan C."/>
        </authorList>
    </citation>
    <scope>NUCLEOTIDE SEQUENCE [LARGE SCALE GENOMIC DNA]</scope>
</reference>
<protein>
    <recommendedName>
        <fullName evidence="6">adenine phosphoribosyltransferase</fullName>
        <ecNumber evidence="6">2.4.2.7</ecNumber>
    </recommendedName>
</protein>
<comment type="similarity">
    <text evidence="4">Belongs to the purine/pyrimidine phosphoribosyltransferase family.</text>
</comment>
<evidence type="ECO:0000256" key="11">
    <source>
        <dbReference type="SAM" id="MobiDB-lite"/>
    </source>
</evidence>
<dbReference type="EC" id="2.4.2.7" evidence="6"/>
<dbReference type="EMBL" id="CAUYUJ010006391">
    <property type="protein sequence ID" value="CAK0817216.1"/>
    <property type="molecule type" value="Genomic_DNA"/>
</dbReference>
<dbReference type="Gene3D" id="3.40.50.2020">
    <property type="match status" value="1"/>
</dbReference>
<evidence type="ECO:0000256" key="6">
    <source>
        <dbReference type="ARBA" id="ARBA00011893"/>
    </source>
</evidence>
<evidence type="ECO:0000256" key="5">
    <source>
        <dbReference type="ARBA" id="ARBA00011738"/>
    </source>
</evidence>
<evidence type="ECO:0000256" key="3">
    <source>
        <dbReference type="ARBA" id="ARBA00004659"/>
    </source>
</evidence>
<evidence type="ECO:0000259" key="12">
    <source>
        <dbReference type="Pfam" id="PF00156"/>
    </source>
</evidence>
<keyword evidence="10" id="KW-0660">Purine salvage</keyword>
<feature type="compositionally biased region" description="Basic and acidic residues" evidence="11">
    <location>
        <begin position="59"/>
        <end position="71"/>
    </location>
</feature>
<sequence length="348" mass="38180">MSFSRRECVWAFRPPCGHGEGPEERRSRDPKSSVRAPPKKAGGGGKFTLGRPGDEGAAGDERAYDERRTDPEDGEAYTFDELMDYYRGQYKKKALEEYWENECAPLRKKKTKGKPAAKVEVGASPAIPEPTPKSKAKFKTQAKKLSAEDLETDGPLAREIAPVIPFFPFKQIERFYDIQGLLKHPKLLNAACALMAKRFRKLGATKVAAFEARGFLFTLVAIKMGVPFVMLRKSGKMPNTISSAPYTKEYAGVDSICIQKDIVAPGDKVVLLDDLVATGGTMCAGVELMKACEAEVVECACMVELRALKGRERLMKAGAKAVWAMMTEELLTTAAALPEGYVDDGEAH</sequence>
<evidence type="ECO:0000313" key="14">
    <source>
        <dbReference type="Proteomes" id="UP001189429"/>
    </source>
</evidence>
<comment type="caution">
    <text evidence="13">The sequence shown here is derived from an EMBL/GenBank/DDBJ whole genome shotgun (WGS) entry which is preliminary data.</text>
</comment>
<comment type="catalytic activity">
    <reaction evidence="1">
        <text>AMP + diphosphate = 5-phospho-alpha-D-ribose 1-diphosphate + adenine</text>
        <dbReference type="Rhea" id="RHEA:16609"/>
        <dbReference type="ChEBI" id="CHEBI:16708"/>
        <dbReference type="ChEBI" id="CHEBI:33019"/>
        <dbReference type="ChEBI" id="CHEBI:58017"/>
        <dbReference type="ChEBI" id="CHEBI:456215"/>
        <dbReference type="EC" id="2.4.2.7"/>
    </reaction>
</comment>
<dbReference type="InterPro" id="IPR029057">
    <property type="entry name" value="PRTase-like"/>
</dbReference>
<proteinExistence type="inferred from homology"/>
<evidence type="ECO:0000313" key="13">
    <source>
        <dbReference type="EMBL" id="CAK0817216.1"/>
    </source>
</evidence>
<evidence type="ECO:0000256" key="10">
    <source>
        <dbReference type="ARBA" id="ARBA00022726"/>
    </source>
</evidence>
<organism evidence="13 14">
    <name type="scientific">Prorocentrum cordatum</name>
    <dbReference type="NCBI Taxonomy" id="2364126"/>
    <lineage>
        <taxon>Eukaryota</taxon>
        <taxon>Sar</taxon>
        <taxon>Alveolata</taxon>
        <taxon>Dinophyceae</taxon>
        <taxon>Prorocentrales</taxon>
        <taxon>Prorocentraceae</taxon>
        <taxon>Prorocentrum</taxon>
    </lineage>
</organism>
<evidence type="ECO:0000256" key="2">
    <source>
        <dbReference type="ARBA" id="ARBA00004496"/>
    </source>
</evidence>
<feature type="compositionally biased region" description="Basic and acidic residues" evidence="11">
    <location>
        <begin position="20"/>
        <end position="32"/>
    </location>
</feature>
<comment type="pathway">
    <text evidence="3">Purine metabolism; AMP biosynthesis via salvage pathway; AMP from adenine: step 1/1.</text>
</comment>
<dbReference type="PANTHER" id="PTHR11776:SF7">
    <property type="entry name" value="PHOSPHORIBOSYLTRANSFERASE DOMAIN-CONTAINING PROTEIN"/>
    <property type="match status" value="1"/>
</dbReference>
<evidence type="ECO:0000256" key="8">
    <source>
        <dbReference type="ARBA" id="ARBA00022676"/>
    </source>
</evidence>
<feature type="region of interest" description="Disordered" evidence="11">
    <location>
        <begin position="12"/>
        <end position="76"/>
    </location>
</feature>
<gene>
    <name evidence="13" type="ORF">PCOR1329_LOCUS19881</name>
</gene>
<comment type="subunit">
    <text evidence="5">Homodimer.</text>
</comment>
<evidence type="ECO:0000256" key="4">
    <source>
        <dbReference type="ARBA" id="ARBA00008391"/>
    </source>
</evidence>